<evidence type="ECO:0000313" key="5">
    <source>
        <dbReference type="Proteomes" id="UP000187851"/>
    </source>
</evidence>
<proteinExistence type="predicted"/>
<dbReference type="InterPro" id="IPR020843">
    <property type="entry name" value="ER"/>
</dbReference>
<dbReference type="SUPFAM" id="SSF50129">
    <property type="entry name" value="GroES-like"/>
    <property type="match status" value="1"/>
</dbReference>
<dbReference type="SUPFAM" id="SSF51735">
    <property type="entry name" value="NAD(P)-binding Rossmann-fold domains"/>
    <property type="match status" value="1"/>
</dbReference>
<keyword evidence="1" id="KW-0521">NADP</keyword>
<dbReference type="InterPro" id="IPR036291">
    <property type="entry name" value="NAD(P)-bd_dom_sf"/>
</dbReference>
<evidence type="ECO:0000259" key="3">
    <source>
        <dbReference type="SMART" id="SM00829"/>
    </source>
</evidence>
<keyword evidence="5" id="KW-1185">Reference proteome</keyword>
<dbReference type="InterPro" id="IPR011032">
    <property type="entry name" value="GroES-like_sf"/>
</dbReference>
<organism evidence="4 5">
    <name type="scientific">Streptomyces autolyticus</name>
    <dbReference type="NCBI Taxonomy" id="75293"/>
    <lineage>
        <taxon>Bacteria</taxon>
        <taxon>Bacillati</taxon>
        <taxon>Actinomycetota</taxon>
        <taxon>Actinomycetes</taxon>
        <taxon>Kitasatosporales</taxon>
        <taxon>Streptomycetaceae</taxon>
        <taxon>Streptomyces</taxon>
    </lineage>
</organism>
<dbReference type="SMART" id="SM00829">
    <property type="entry name" value="PKS_ER"/>
    <property type="match status" value="1"/>
</dbReference>
<dbReference type="PANTHER" id="PTHR48106:SF18">
    <property type="entry name" value="QUINONE OXIDOREDUCTASE PIG3"/>
    <property type="match status" value="1"/>
</dbReference>
<name>A0ABM6H692_9ACTN</name>
<reference evidence="4 5" key="1">
    <citation type="journal article" date="2017" name="J. Biotechnol.">
        <title>The complete genome sequence of Streptomyces autolyticus CGMCC 0516, the producer of geldanamycin, autolytimycin, reblastatin and elaiophylin.</title>
        <authorList>
            <person name="Yin M."/>
            <person name="Jiang M."/>
            <person name="Ren Z."/>
            <person name="Dong Y."/>
            <person name="Lu T."/>
        </authorList>
    </citation>
    <scope>NUCLEOTIDE SEQUENCE [LARGE SCALE GENOMIC DNA]</scope>
    <source>
        <strain evidence="4 5">CGMCC0516</strain>
    </source>
</reference>
<dbReference type="EMBL" id="CP019458">
    <property type="protein sequence ID" value="AQA09364.1"/>
    <property type="molecule type" value="Genomic_DNA"/>
</dbReference>
<accession>A0ABM6H692</accession>
<dbReference type="Gene3D" id="3.40.50.720">
    <property type="entry name" value="NAD(P)-binding Rossmann-like Domain"/>
    <property type="match status" value="1"/>
</dbReference>
<evidence type="ECO:0000256" key="2">
    <source>
        <dbReference type="ARBA" id="ARBA00023002"/>
    </source>
</evidence>
<protein>
    <recommendedName>
        <fullName evidence="3">Enoyl reductase (ER) domain-containing protein</fullName>
    </recommendedName>
</protein>
<dbReference type="PANTHER" id="PTHR48106">
    <property type="entry name" value="QUINONE OXIDOREDUCTASE PIG3-RELATED"/>
    <property type="match status" value="1"/>
</dbReference>
<evidence type="ECO:0000256" key="1">
    <source>
        <dbReference type="ARBA" id="ARBA00022857"/>
    </source>
</evidence>
<dbReference type="Gene3D" id="3.90.180.10">
    <property type="entry name" value="Medium-chain alcohol dehydrogenases, catalytic domain"/>
    <property type="match status" value="1"/>
</dbReference>
<dbReference type="Proteomes" id="UP000187851">
    <property type="component" value="Chromosome"/>
</dbReference>
<evidence type="ECO:0000313" key="4">
    <source>
        <dbReference type="EMBL" id="AQA09364.1"/>
    </source>
</evidence>
<gene>
    <name evidence="4" type="ORF">BV401_01505</name>
</gene>
<sequence>MEDVGTGGDRFERGDAVTVLPSVRPLRFGTYGETILVPDVAVVAQPPELSAVEAAALWVAHLTAYAPLVEIAEVGPGDVVLINAASSSVGLAAISIVRRLNATPVALTRTRRKADLLLRLGAEVVIVTDEEDVVGRTHALTAGAGARVAFDAVAGPALTTLLHALAPGGIVVQYGLLSQEPMLFPLDVSARKLTITGYGLDLATDTELRRRAYRFVKDGVAAGAFRPVVADTFPLSAAAEAHAVLERNTHVGKIVLLP</sequence>
<feature type="domain" description="Enoyl reductase (ER)" evidence="3">
    <location>
        <begin position="8"/>
        <end position="256"/>
    </location>
</feature>
<dbReference type="Pfam" id="PF00107">
    <property type="entry name" value="ADH_zinc_N"/>
    <property type="match status" value="1"/>
</dbReference>
<keyword evidence="2" id="KW-0560">Oxidoreductase</keyword>
<dbReference type="InterPro" id="IPR013149">
    <property type="entry name" value="ADH-like_C"/>
</dbReference>